<organism evidence="3 4">
    <name type="scientific">Amycolatopsis carbonis</name>
    <dbReference type="NCBI Taxonomy" id="715471"/>
    <lineage>
        <taxon>Bacteria</taxon>
        <taxon>Bacillati</taxon>
        <taxon>Actinomycetota</taxon>
        <taxon>Actinomycetes</taxon>
        <taxon>Pseudonocardiales</taxon>
        <taxon>Pseudonocardiaceae</taxon>
        <taxon>Amycolatopsis</taxon>
    </lineage>
</organism>
<dbReference type="AlphaFoldDB" id="A0A9Y2IJQ4"/>
<dbReference type="Proteomes" id="UP001236014">
    <property type="component" value="Chromosome"/>
</dbReference>
<evidence type="ECO:0000256" key="2">
    <source>
        <dbReference type="SAM" id="Phobius"/>
    </source>
</evidence>
<feature type="region of interest" description="Disordered" evidence="1">
    <location>
        <begin position="1"/>
        <end position="21"/>
    </location>
</feature>
<accession>A0A9Y2IJQ4</accession>
<dbReference type="KEGG" id="acab:QRX50_03340"/>
<dbReference type="EMBL" id="CP127294">
    <property type="protein sequence ID" value="WIX79848.1"/>
    <property type="molecule type" value="Genomic_DNA"/>
</dbReference>
<keyword evidence="4" id="KW-1185">Reference proteome</keyword>
<evidence type="ECO:0000313" key="4">
    <source>
        <dbReference type="Proteomes" id="UP001236014"/>
    </source>
</evidence>
<keyword evidence="2" id="KW-1133">Transmembrane helix</keyword>
<keyword evidence="2" id="KW-0472">Membrane</keyword>
<sequence length="328" mass="36753">MTGLFLPVTDDSDGRATGNEQMSAGTELRKVLSQHLTPFIADLEELVFRHGYLRVFAATVATLGSVGLLGEVLGMEWLRTTFASIAGGLFVIASAISFAGTHKLRTQAQHSEELLHRYADALASRTRKPIAVQEWMQEVTIEDNGDAFCRRVLVLHEANDNIPRYLSVNLVYYGTTPMTERARRLVQCKAFHAGIEDIDQKTRANATSIWSTSANGKPKLDIYIHLGTIVQEGDVVTVEWTWPKYSVDLMSGTEPESFDVMFRKEISKFEHRVIFRNVKRDSAFVVRNQGAQGLRRLRQGKDVIVEFSAANPKMSQYMGFIADYSPDS</sequence>
<protein>
    <submittedName>
        <fullName evidence="3">Uncharacterized protein</fullName>
    </submittedName>
</protein>
<feature type="transmembrane region" description="Helical" evidence="2">
    <location>
        <begin position="82"/>
        <end position="101"/>
    </location>
</feature>
<evidence type="ECO:0000256" key="1">
    <source>
        <dbReference type="SAM" id="MobiDB-lite"/>
    </source>
</evidence>
<gene>
    <name evidence="3" type="ORF">QRX50_03340</name>
</gene>
<name>A0A9Y2IJQ4_9PSEU</name>
<reference evidence="3 4" key="1">
    <citation type="submission" date="2023-06" db="EMBL/GenBank/DDBJ databases">
        <authorList>
            <person name="Oyuntsetseg B."/>
            <person name="Kim S.B."/>
        </authorList>
    </citation>
    <scope>NUCLEOTIDE SEQUENCE [LARGE SCALE GENOMIC DNA]</scope>
    <source>
        <strain evidence="3 4">2-15</strain>
    </source>
</reference>
<proteinExistence type="predicted"/>
<evidence type="ECO:0000313" key="3">
    <source>
        <dbReference type="EMBL" id="WIX79848.1"/>
    </source>
</evidence>
<feature type="transmembrane region" description="Helical" evidence="2">
    <location>
        <begin position="52"/>
        <end position="70"/>
    </location>
</feature>
<dbReference type="RefSeq" id="WP_285970526.1">
    <property type="nucleotide sequence ID" value="NZ_CP127294.1"/>
</dbReference>
<keyword evidence="2" id="KW-0812">Transmembrane</keyword>